<sequence length="194" mass="21885">MSLQLPTDTLHRLLDFLRNTGSGLNAAEAADQAVREWIDRMGREGHPGRVPDGYQWKTLFLPEGTRLTVFCQTGLAHAYVVGSQLLYQGEPTSPNRFAKEASGYVRNAWTDITVRYPGEIRAKMASVLRREQERAAAAKASQPPPEVPRAYCPPSQPPPEPPVLFESQKPPLPADEWPYIDRRALRVYTDWEPF</sequence>
<proteinExistence type="predicted"/>
<dbReference type="EMBL" id="WWCU01000070">
    <property type="protein sequence ID" value="MYN11357.1"/>
    <property type="molecule type" value="Genomic_DNA"/>
</dbReference>
<gene>
    <name evidence="2" type="ORF">GTP77_29010</name>
</gene>
<evidence type="ECO:0000256" key="1">
    <source>
        <dbReference type="SAM" id="MobiDB-lite"/>
    </source>
</evidence>
<dbReference type="RefSeq" id="WP_161075620.1">
    <property type="nucleotide sequence ID" value="NZ_CP086370.1"/>
</dbReference>
<organism evidence="2 3">
    <name type="scientific">Pseudoduganella aquatica</name>
    <dbReference type="NCBI Taxonomy" id="2660641"/>
    <lineage>
        <taxon>Bacteria</taxon>
        <taxon>Pseudomonadati</taxon>
        <taxon>Pseudomonadota</taxon>
        <taxon>Betaproteobacteria</taxon>
        <taxon>Burkholderiales</taxon>
        <taxon>Oxalobacteraceae</taxon>
        <taxon>Telluria group</taxon>
        <taxon>Pseudoduganella</taxon>
    </lineage>
</organism>
<keyword evidence="3" id="KW-1185">Reference proteome</keyword>
<evidence type="ECO:0000313" key="3">
    <source>
        <dbReference type="Proteomes" id="UP000450676"/>
    </source>
</evidence>
<dbReference type="Proteomes" id="UP000450676">
    <property type="component" value="Unassembled WGS sequence"/>
</dbReference>
<comment type="caution">
    <text evidence="2">The sequence shown here is derived from an EMBL/GenBank/DDBJ whole genome shotgun (WGS) entry which is preliminary data.</text>
</comment>
<feature type="region of interest" description="Disordered" evidence="1">
    <location>
        <begin position="133"/>
        <end position="168"/>
    </location>
</feature>
<protein>
    <submittedName>
        <fullName evidence="2">Uncharacterized protein</fullName>
    </submittedName>
</protein>
<accession>A0A7X4HIZ8</accession>
<name>A0A7X4HIZ8_9BURK</name>
<evidence type="ECO:0000313" key="2">
    <source>
        <dbReference type="EMBL" id="MYN11357.1"/>
    </source>
</evidence>
<reference evidence="2 3" key="1">
    <citation type="submission" date="2019-12" db="EMBL/GenBank/DDBJ databases">
        <title>Novel species isolated from a subtropical stream in China.</title>
        <authorList>
            <person name="Lu H."/>
        </authorList>
    </citation>
    <scope>NUCLEOTIDE SEQUENCE [LARGE SCALE GENOMIC DNA]</scope>
    <source>
        <strain evidence="2 3">FT127W</strain>
    </source>
</reference>
<dbReference type="AlphaFoldDB" id="A0A7X4HIZ8"/>